<comment type="caution">
    <text evidence="1">The sequence shown here is derived from an EMBL/GenBank/DDBJ whole genome shotgun (WGS) entry which is preliminary data.</text>
</comment>
<evidence type="ECO:0000313" key="2">
    <source>
        <dbReference type="Proteomes" id="UP000191110"/>
    </source>
</evidence>
<reference evidence="1 2" key="1">
    <citation type="submission" date="2016-11" db="EMBL/GenBank/DDBJ databases">
        <title>Mixed transmission modes and dynamic genome evolution in an obligate animal-bacterial symbiosis.</title>
        <authorList>
            <person name="Russell S.L."/>
            <person name="Corbett-Detig R.B."/>
            <person name="Cavanaugh C.M."/>
        </authorList>
    </citation>
    <scope>NUCLEOTIDE SEQUENCE [LARGE SCALE GENOMIC DNA]</scope>
    <source>
        <strain evidence="1">Sveles-Q1</strain>
    </source>
</reference>
<evidence type="ECO:0000313" key="1">
    <source>
        <dbReference type="EMBL" id="OOZ41655.1"/>
    </source>
</evidence>
<protein>
    <submittedName>
        <fullName evidence="1">Uncharacterized protein</fullName>
    </submittedName>
</protein>
<proteinExistence type="predicted"/>
<dbReference type="RefSeq" id="WP_078482602.1">
    <property type="nucleotide sequence ID" value="NZ_MPRL01000007.1"/>
</dbReference>
<dbReference type="AlphaFoldDB" id="A0A1T2L972"/>
<accession>A0A1T2L972</accession>
<organism evidence="1 2">
    <name type="scientific">Solemya pervernicosa gill symbiont</name>
    <dbReference type="NCBI Taxonomy" id="642797"/>
    <lineage>
        <taxon>Bacteria</taxon>
        <taxon>Pseudomonadati</taxon>
        <taxon>Pseudomonadota</taxon>
        <taxon>Gammaproteobacteria</taxon>
        <taxon>sulfur-oxidizing symbionts</taxon>
    </lineage>
</organism>
<gene>
    <name evidence="1" type="ORF">BOW53_02965</name>
</gene>
<dbReference type="Proteomes" id="UP000191110">
    <property type="component" value="Unassembled WGS sequence"/>
</dbReference>
<sequence>MNISPQLQEALQILGQEPLPGDTAARLEALETAAPQEEADRWGDTWEGFIAAGGHDHEIEAASNDQNTTTA</sequence>
<keyword evidence="2" id="KW-1185">Reference proteome</keyword>
<dbReference type="EMBL" id="MPRL01000007">
    <property type="protein sequence ID" value="OOZ41655.1"/>
    <property type="molecule type" value="Genomic_DNA"/>
</dbReference>
<name>A0A1T2L972_9GAMM</name>